<reference evidence="2 3" key="1">
    <citation type="submission" date="2020-10" db="EMBL/GenBank/DDBJ databases">
        <title>Phylogeny of dyella-like bacteria.</title>
        <authorList>
            <person name="Fu J."/>
        </authorList>
    </citation>
    <scope>NUCLEOTIDE SEQUENCE [LARGE SCALE GENOMIC DNA]</scope>
    <source>
        <strain evidence="2 3">DHOB07</strain>
    </source>
</reference>
<dbReference type="CDD" id="cd14788">
    <property type="entry name" value="GumN"/>
    <property type="match status" value="1"/>
</dbReference>
<dbReference type="InterPro" id="IPR002816">
    <property type="entry name" value="TraB/PrgY/GumN_fam"/>
</dbReference>
<keyword evidence="1" id="KW-0732">Signal</keyword>
<evidence type="ECO:0000313" key="3">
    <source>
        <dbReference type="Proteomes" id="UP001620405"/>
    </source>
</evidence>
<evidence type="ECO:0000256" key="1">
    <source>
        <dbReference type="SAM" id="SignalP"/>
    </source>
</evidence>
<protein>
    <submittedName>
        <fullName evidence="2">TraB/GumN family protein</fullName>
    </submittedName>
</protein>
<sequence length="345" mass="37644">MRLPMAVGLFVLSLAAPAWAQSVPAASSTAPAPSRANVPVLQAITVTGVQPGPGLWKVSKGDHVMWVLGTLSPLPKHMEWRSTEVEQMIAHSQELLESPSAELTVDAGFLSKLALLPSVYGARKNPGGADLQQILPPDMYARWEVAKQDYFGNDKGIEYWRPILVAMKLYQKALDKAGLTNASDVTNTVKKLAERHDVKRTPVSYQLVVEHPRDAVEAIKQTNLHDISCFNQTLDTVQNNMGALTARANAWSTGDIQSLRSFALNDRHESCVIAVVNADFAQQLGLHDLPERIEGVWLTAAQAALARNAQTFAVLPMEQVLSPDGFLAHLKAKGYTVQSPDELDQ</sequence>
<proteinExistence type="predicted"/>
<feature type="chain" id="PRO_5046795483" evidence="1">
    <location>
        <begin position="21"/>
        <end position="345"/>
    </location>
</feature>
<evidence type="ECO:0000313" key="2">
    <source>
        <dbReference type="EMBL" id="MFK2874330.1"/>
    </source>
</evidence>
<gene>
    <name evidence="2" type="ORF">ISP13_12360</name>
</gene>
<dbReference type="Pfam" id="PF01963">
    <property type="entry name" value="TraB_PrgY_gumN"/>
    <property type="match status" value="1"/>
</dbReference>
<dbReference type="RefSeq" id="WP_284401633.1">
    <property type="nucleotide sequence ID" value="NZ_BSNQ01000009.1"/>
</dbReference>
<feature type="signal peptide" evidence="1">
    <location>
        <begin position="1"/>
        <end position="20"/>
    </location>
</feature>
<dbReference type="EMBL" id="JADIKG010000012">
    <property type="protein sequence ID" value="MFK2874330.1"/>
    <property type="molecule type" value="Genomic_DNA"/>
</dbReference>
<dbReference type="Proteomes" id="UP001620405">
    <property type="component" value="Unassembled WGS sequence"/>
</dbReference>
<name>A0ABW8IWF0_9GAMM</name>
<accession>A0ABW8IWF0</accession>
<organism evidence="2 3">
    <name type="scientific">Dyella lipolytica</name>
    <dbReference type="NCBI Taxonomy" id="1867835"/>
    <lineage>
        <taxon>Bacteria</taxon>
        <taxon>Pseudomonadati</taxon>
        <taxon>Pseudomonadota</taxon>
        <taxon>Gammaproteobacteria</taxon>
        <taxon>Lysobacterales</taxon>
        <taxon>Rhodanobacteraceae</taxon>
        <taxon>Dyella</taxon>
    </lineage>
</organism>
<keyword evidence="3" id="KW-1185">Reference proteome</keyword>
<comment type="caution">
    <text evidence="2">The sequence shown here is derived from an EMBL/GenBank/DDBJ whole genome shotgun (WGS) entry which is preliminary data.</text>
</comment>